<evidence type="ECO:0000256" key="1">
    <source>
        <dbReference type="SAM" id="MobiDB-lite"/>
    </source>
</evidence>
<dbReference type="InterPro" id="IPR009003">
    <property type="entry name" value="Peptidase_S1_PA"/>
</dbReference>
<dbReference type="KEGG" id="cpoc:100722692"/>
<reference evidence="2" key="2">
    <citation type="submission" date="2025-08" db="UniProtKB">
        <authorList>
            <consortium name="Ensembl"/>
        </authorList>
    </citation>
    <scope>IDENTIFICATION</scope>
    <source>
        <strain evidence="2">2N</strain>
    </source>
</reference>
<dbReference type="STRING" id="10141.ENSCPOP00000029114"/>
<dbReference type="GO" id="GO:0016540">
    <property type="term" value="P:protein autoprocessing"/>
    <property type="evidence" value="ECO:0007669"/>
    <property type="project" value="Ensembl"/>
</dbReference>
<dbReference type="Pfam" id="PF13365">
    <property type="entry name" value="Trypsin_2"/>
    <property type="match status" value="1"/>
</dbReference>
<dbReference type="GO" id="GO:0005737">
    <property type="term" value="C:cytoplasm"/>
    <property type="evidence" value="ECO:0007669"/>
    <property type="project" value="Ensembl"/>
</dbReference>
<dbReference type="Gene3D" id="2.40.10.10">
    <property type="entry name" value="Trypsin-like serine proteases"/>
    <property type="match status" value="1"/>
</dbReference>
<dbReference type="AlphaFoldDB" id="A0A286XUG0"/>
<evidence type="ECO:0000313" key="2">
    <source>
        <dbReference type="Ensembl" id="ENSCPOP00000029114.1"/>
    </source>
</evidence>
<accession>A0A286XUG0</accession>
<dbReference type="InParanoid" id="A0A286XUG0"/>
<dbReference type="Proteomes" id="UP000005447">
    <property type="component" value="Unassembled WGS sequence"/>
</dbReference>
<dbReference type="Bgee" id="ENSCPOG00000038253">
    <property type="expression patterns" value="Expressed in uterine cervix and 11 other cell types or tissues"/>
</dbReference>
<feature type="compositionally biased region" description="Basic and acidic residues" evidence="1">
    <location>
        <begin position="42"/>
        <end position="61"/>
    </location>
</feature>
<dbReference type="GO" id="GO:0003697">
    <property type="term" value="F:single-stranded DNA binding"/>
    <property type="evidence" value="ECO:0007669"/>
    <property type="project" value="Ensembl"/>
</dbReference>
<dbReference type="VEuPathDB" id="HostDB:ENSCPOG00000038253"/>
<dbReference type="GO" id="GO:0106300">
    <property type="term" value="P:protein-DNA covalent cross-linking repair"/>
    <property type="evidence" value="ECO:0007669"/>
    <property type="project" value="Ensembl"/>
</dbReference>
<dbReference type="PANTHER" id="PTHR14389">
    <property type="entry name" value="SI:CH1073-475A24.1"/>
    <property type="match status" value="1"/>
</dbReference>
<dbReference type="FunCoup" id="A0A286XUG0">
    <property type="interactions" value="1620"/>
</dbReference>
<dbReference type="eggNOG" id="ENOG502QTFX">
    <property type="taxonomic scope" value="Eukaryota"/>
</dbReference>
<sequence length="597" mass="68457">MSGQKPRSQKADTEKNMENVDFFPQVPKEQQHGVGTSQMKAESNEKKSTQHQDSHLPKKIPRDKTMWPKKIYVILGKNDNMKYELTYSERASLYEALNTLEAVKENVKSHQSKEMLVKGTKRITGYLNLAMPFSCIPNEATVNVTFSKRVGEQKEGNPIFGQQDRPNTDCVKFYVYAVGKTIKRIVKYKELHEAGNKLCVFGFKGETIKEALCKDHRFLPFLENSNWKLISNKDSIIENTQVVDDMEGKVVEITIEKRRSPRVAAQNSELEQSRFHVLKEYIVEEYPCLKRERENFRENLKKEMKATGKKQTTLVNLHRTNFGKQTKNSTPVKTIKLLSRVSDSVGFLHWDNNGNVGTATCFVFTGPYIFTCRHVVDLIVGRGVELRKWADIISHCARVTFSYEEFESKYHNSFSIESWFEISDVDLDYAVLKLKENGQQVPAGLYNGIAPAPANGLVYIIGHPEGERKSTDACVTIPQSERSETCDRNMRELVPELQFAHMYTQNSFREILHNPNVVTYDTTFYWGSSGSPVFDSHGSVVAMHTAGFTENYRERTFHIIEFGSAMKAILSDIKQKHPVWYEQACVDQQEEEMLSQE</sequence>
<dbReference type="PANTHER" id="PTHR14389:SF14">
    <property type="entry name" value="SERINE PROTEASE FAM111A"/>
    <property type="match status" value="1"/>
</dbReference>
<dbReference type="OrthoDB" id="10025068at2759"/>
<dbReference type="GO" id="GO:0000785">
    <property type="term" value="C:chromatin"/>
    <property type="evidence" value="ECO:0007669"/>
    <property type="project" value="Ensembl"/>
</dbReference>
<dbReference type="OMA" id="KEGCKLC"/>
<name>A0A286XUG0_CAVPO</name>
<dbReference type="GO" id="GO:0031297">
    <property type="term" value="P:replication fork processing"/>
    <property type="evidence" value="ECO:0007669"/>
    <property type="project" value="Ensembl"/>
</dbReference>
<gene>
    <name evidence="2" type="primary">FAM111A</name>
</gene>
<dbReference type="SUPFAM" id="SSF50494">
    <property type="entry name" value="Trypsin-like serine proteases"/>
    <property type="match status" value="1"/>
</dbReference>
<evidence type="ECO:0000313" key="3">
    <source>
        <dbReference type="Proteomes" id="UP000005447"/>
    </source>
</evidence>
<reference evidence="3" key="1">
    <citation type="journal article" date="2011" name="Nature">
        <title>A high-resolution map of human evolutionary constraint using 29 mammals.</title>
        <authorList>
            <person name="Lindblad-Toh K."/>
            <person name="Garber M."/>
            <person name="Zuk O."/>
            <person name="Lin M.F."/>
            <person name="Parker B.J."/>
            <person name="Washietl S."/>
            <person name="Kheradpour P."/>
            <person name="Ernst J."/>
            <person name="Jordan G."/>
            <person name="Mauceli E."/>
            <person name="Ward L.D."/>
            <person name="Lowe C.B."/>
            <person name="Holloway A.K."/>
            <person name="Clamp M."/>
            <person name="Gnerre S."/>
            <person name="Alfoldi J."/>
            <person name="Beal K."/>
            <person name="Chang J."/>
            <person name="Clawson H."/>
            <person name="Cuff J."/>
            <person name="Di Palma F."/>
            <person name="Fitzgerald S."/>
            <person name="Flicek P."/>
            <person name="Guttman M."/>
            <person name="Hubisz M.J."/>
            <person name="Jaffe D.B."/>
            <person name="Jungreis I."/>
            <person name="Kent W.J."/>
            <person name="Kostka D."/>
            <person name="Lara M."/>
            <person name="Martins A.L."/>
            <person name="Massingham T."/>
            <person name="Moltke I."/>
            <person name="Raney B.J."/>
            <person name="Rasmussen M.D."/>
            <person name="Robinson J."/>
            <person name="Stark A."/>
            <person name="Vilella A.J."/>
            <person name="Wen J."/>
            <person name="Xie X."/>
            <person name="Zody M.C."/>
            <person name="Baldwin J."/>
            <person name="Bloom T."/>
            <person name="Chin C.W."/>
            <person name="Heiman D."/>
            <person name="Nicol R."/>
            <person name="Nusbaum C."/>
            <person name="Young S."/>
            <person name="Wilkinson J."/>
            <person name="Worley K.C."/>
            <person name="Kovar C.L."/>
            <person name="Muzny D.M."/>
            <person name="Gibbs R.A."/>
            <person name="Cree A."/>
            <person name="Dihn H.H."/>
            <person name="Fowler G."/>
            <person name="Jhangiani S."/>
            <person name="Joshi V."/>
            <person name="Lee S."/>
            <person name="Lewis L.R."/>
            <person name="Nazareth L.V."/>
            <person name="Okwuonu G."/>
            <person name="Santibanez J."/>
            <person name="Warren W.C."/>
            <person name="Mardis E.R."/>
            <person name="Weinstock G.M."/>
            <person name="Wilson R.K."/>
            <person name="Delehaunty K."/>
            <person name="Dooling D."/>
            <person name="Fronik C."/>
            <person name="Fulton L."/>
            <person name="Fulton B."/>
            <person name="Graves T."/>
            <person name="Minx P."/>
            <person name="Sodergren E."/>
            <person name="Birney E."/>
            <person name="Margulies E.H."/>
            <person name="Herrero J."/>
            <person name="Green E.D."/>
            <person name="Haussler D."/>
            <person name="Siepel A."/>
            <person name="Goldman N."/>
            <person name="Pollard K.S."/>
            <person name="Pedersen J.S."/>
            <person name="Lander E.S."/>
            <person name="Kellis M."/>
        </authorList>
    </citation>
    <scope>NUCLEOTIDE SEQUENCE [LARGE SCALE GENOMIC DNA]</scope>
    <source>
        <strain evidence="3">2N</strain>
    </source>
</reference>
<dbReference type="Ensembl" id="ENSCPOT00000038077.1">
    <property type="protein sequence ID" value="ENSCPOP00000029114.1"/>
    <property type="gene ID" value="ENSCPOG00000038253.1"/>
</dbReference>
<feature type="compositionally biased region" description="Basic and acidic residues" evidence="1">
    <location>
        <begin position="9"/>
        <end position="18"/>
    </location>
</feature>
<keyword evidence="3" id="KW-1185">Reference proteome</keyword>
<dbReference type="GO" id="GO:0045071">
    <property type="term" value="P:negative regulation of viral genome replication"/>
    <property type="evidence" value="ECO:0007669"/>
    <property type="project" value="Ensembl"/>
</dbReference>
<dbReference type="GeneID" id="100722692"/>
<proteinExistence type="predicted"/>
<dbReference type="GO" id="GO:0005654">
    <property type="term" value="C:nucleoplasm"/>
    <property type="evidence" value="ECO:0007669"/>
    <property type="project" value="Ensembl"/>
</dbReference>
<organism evidence="2 3">
    <name type="scientific">Cavia porcellus</name>
    <name type="common">Guinea pig</name>
    <dbReference type="NCBI Taxonomy" id="10141"/>
    <lineage>
        <taxon>Eukaryota</taxon>
        <taxon>Metazoa</taxon>
        <taxon>Chordata</taxon>
        <taxon>Craniata</taxon>
        <taxon>Vertebrata</taxon>
        <taxon>Euteleostomi</taxon>
        <taxon>Mammalia</taxon>
        <taxon>Eutheria</taxon>
        <taxon>Euarchontoglires</taxon>
        <taxon>Glires</taxon>
        <taxon>Rodentia</taxon>
        <taxon>Hystricomorpha</taxon>
        <taxon>Caviidae</taxon>
        <taxon>Cavia</taxon>
    </lineage>
</organism>
<feature type="region of interest" description="Disordered" evidence="1">
    <location>
        <begin position="1"/>
        <end position="61"/>
    </location>
</feature>
<reference evidence="2" key="3">
    <citation type="submission" date="2025-09" db="UniProtKB">
        <authorList>
            <consortium name="Ensembl"/>
        </authorList>
    </citation>
    <scope>IDENTIFICATION</scope>
    <source>
        <strain evidence="2">2N</strain>
    </source>
</reference>
<dbReference type="GeneTree" id="ENSGT00390000005182"/>
<dbReference type="InterPro" id="IPR043504">
    <property type="entry name" value="Peptidase_S1_PA_chymotrypsin"/>
</dbReference>
<dbReference type="GO" id="GO:0001650">
    <property type="term" value="C:fibrillar center"/>
    <property type="evidence" value="ECO:0007669"/>
    <property type="project" value="Ensembl"/>
</dbReference>
<dbReference type="EMBL" id="AAKN02049080">
    <property type="status" value="NOT_ANNOTATED_CDS"/>
    <property type="molecule type" value="Genomic_DNA"/>
</dbReference>
<protein>
    <submittedName>
        <fullName evidence="2">FAM111 trypsin like peptidase A</fullName>
    </submittedName>
</protein>